<name>A0A366RXT4_9HYPO</name>
<feature type="compositionally biased region" description="Polar residues" evidence="1">
    <location>
        <begin position="14"/>
        <end position="25"/>
    </location>
</feature>
<dbReference type="Proteomes" id="UP000253153">
    <property type="component" value="Unassembled WGS sequence"/>
</dbReference>
<evidence type="ECO:0000313" key="3">
    <source>
        <dbReference type="Proteomes" id="UP000253153"/>
    </source>
</evidence>
<dbReference type="RefSeq" id="XP_031017090.1">
    <property type="nucleotide sequence ID" value="XM_031158883.1"/>
</dbReference>
<sequence length="460" mass="52730">MDTTSNHPHGISSLAITDSLPSNSRPLTQNNASSMCLEELPYDVRHLILFLVPTIADLLALVRASPVFYRDYAIEPEKWLYHCLGLELGHTIIDAISVHLANTFASRQHHVLDETQRTLEDMRHFISTYLSRVLSPIDHNSALADKADIVSIVAFHCTVVMPLVSRFMEWTQGNFEGLSLSGGLSHTEMKRILRGFYRYQLFCKVFGVKGRPEQHIQPYVSEDEKLELFLGIYEPWETEEVLCVYDFVNDEYDRLLENTWWDVVLIEPRLSPGMSIDEVNLAKFLESHASQRDASQRVQNDCLKAQSREIYKTGLGSLGLIVLVDMFNAADHETLVSLVAQHIELLWDPWIEETVSTQCQARRRNWVFSARDRAELERAPMPFTGDSEGSPPLAWVTIWKGTSSNRFGQWIPRLFREWGYVMWDSGRMITAGGIAALEEKWVETYTLPDSDFFVDPRERA</sequence>
<accession>A0A366RXT4</accession>
<dbReference type="OrthoDB" id="5304511at2759"/>
<reference evidence="2 3" key="1">
    <citation type="submission" date="2018-06" db="EMBL/GenBank/DDBJ databases">
        <title>Fusarium incarnatum-equiseti species complex species 28.</title>
        <authorList>
            <person name="Gardiner D.M."/>
        </authorList>
    </citation>
    <scope>NUCLEOTIDE SEQUENCE [LARGE SCALE GENOMIC DNA]</scope>
    <source>
        <strain evidence="2 3">FIESC_28</strain>
    </source>
</reference>
<keyword evidence="3" id="KW-1185">Reference proteome</keyword>
<feature type="region of interest" description="Disordered" evidence="1">
    <location>
        <begin position="1"/>
        <end position="25"/>
    </location>
</feature>
<evidence type="ECO:0000256" key="1">
    <source>
        <dbReference type="SAM" id="MobiDB-lite"/>
    </source>
</evidence>
<evidence type="ECO:0000313" key="2">
    <source>
        <dbReference type="EMBL" id="RBR21893.1"/>
    </source>
</evidence>
<protein>
    <submittedName>
        <fullName evidence="2">Uncharacterized protein</fullName>
    </submittedName>
</protein>
<dbReference type="EMBL" id="QKXC01000097">
    <property type="protein sequence ID" value="RBR21893.1"/>
    <property type="molecule type" value="Genomic_DNA"/>
</dbReference>
<dbReference type="AlphaFoldDB" id="A0A366RXT4"/>
<comment type="caution">
    <text evidence="2">The sequence shown here is derived from an EMBL/GenBank/DDBJ whole genome shotgun (WGS) entry which is preliminary data.</text>
</comment>
<dbReference type="GeneID" id="41994179"/>
<gene>
    <name evidence="2" type="ORF">FIESC28_04736</name>
</gene>
<proteinExistence type="predicted"/>
<organism evidence="2 3">
    <name type="scientific">Fusarium coffeatum</name>
    <dbReference type="NCBI Taxonomy" id="231269"/>
    <lineage>
        <taxon>Eukaryota</taxon>
        <taxon>Fungi</taxon>
        <taxon>Dikarya</taxon>
        <taxon>Ascomycota</taxon>
        <taxon>Pezizomycotina</taxon>
        <taxon>Sordariomycetes</taxon>
        <taxon>Hypocreomycetidae</taxon>
        <taxon>Hypocreales</taxon>
        <taxon>Nectriaceae</taxon>
        <taxon>Fusarium</taxon>
        <taxon>Fusarium incarnatum-equiseti species complex</taxon>
    </lineage>
</organism>